<dbReference type="RefSeq" id="WP_097806183.1">
    <property type="nucleotide sequence ID" value="NZ_OZ257122.1"/>
</dbReference>
<protein>
    <submittedName>
        <fullName evidence="2">Uncharacterized protein</fullName>
    </submittedName>
</protein>
<proteinExistence type="predicted"/>
<keyword evidence="3" id="KW-1185">Reference proteome</keyword>
<evidence type="ECO:0000313" key="3">
    <source>
        <dbReference type="Proteomes" id="UP000220836"/>
    </source>
</evidence>
<accession>A0A238KZL0</accession>
<evidence type="ECO:0000256" key="1">
    <source>
        <dbReference type="SAM" id="SignalP"/>
    </source>
</evidence>
<dbReference type="AlphaFoldDB" id="A0A238KZL0"/>
<feature type="chain" id="PRO_5012918243" evidence="1">
    <location>
        <begin position="23"/>
        <end position="136"/>
    </location>
</feature>
<sequence>MNYILAAACCAALSMVGQTVFAKPVQYTCDVKFKKGSWVMPKMDYRYDSEKGTVSLLDGMIWDHNDKKWLEATIQKDTETKLVFNWRFRAPSRNKTPIELLYTATANKQNGRLNVTALLVEHNHRSFGRGTCKLRK</sequence>
<organism evidence="2 3">
    <name type="scientific">Pelagimonas varians</name>
    <dbReference type="NCBI Taxonomy" id="696760"/>
    <lineage>
        <taxon>Bacteria</taxon>
        <taxon>Pseudomonadati</taxon>
        <taxon>Pseudomonadota</taxon>
        <taxon>Alphaproteobacteria</taxon>
        <taxon>Rhodobacterales</taxon>
        <taxon>Roseobacteraceae</taxon>
        <taxon>Pelagimonas</taxon>
    </lineage>
</organism>
<name>A0A238KZL0_9RHOB</name>
<dbReference type="Proteomes" id="UP000220836">
    <property type="component" value="Unassembled WGS sequence"/>
</dbReference>
<reference evidence="2 3" key="1">
    <citation type="submission" date="2017-05" db="EMBL/GenBank/DDBJ databases">
        <authorList>
            <person name="Song R."/>
            <person name="Chenine A.L."/>
            <person name="Ruprecht R.M."/>
        </authorList>
    </citation>
    <scope>NUCLEOTIDE SEQUENCE [LARGE SCALE GENOMIC DNA]</scope>
    <source>
        <strain evidence="2 3">CECT 8663</strain>
    </source>
</reference>
<feature type="signal peptide" evidence="1">
    <location>
        <begin position="1"/>
        <end position="22"/>
    </location>
</feature>
<dbReference type="EMBL" id="FXYH01000016">
    <property type="protein sequence ID" value="SMX48070.1"/>
    <property type="molecule type" value="Genomic_DNA"/>
</dbReference>
<evidence type="ECO:0000313" key="2">
    <source>
        <dbReference type="EMBL" id="SMX48070.1"/>
    </source>
</evidence>
<keyword evidence="1" id="KW-0732">Signal</keyword>
<gene>
    <name evidence="2" type="ORF">PEV8663_03728</name>
</gene>